<comment type="caution">
    <text evidence="2">The sequence shown here is derived from an EMBL/GenBank/DDBJ whole genome shotgun (WGS) entry which is preliminary data.</text>
</comment>
<protein>
    <submittedName>
        <fullName evidence="2">Uncharacterized protein</fullName>
    </submittedName>
</protein>
<dbReference type="EMBL" id="JAQIZZ010000001">
    <property type="protein sequence ID" value="KAJ5557289.1"/>
    <property type="molecule type" value="Genomic_DNA"/>
</dbReference>
<evidence type="ECO:0000313" key="2">
    <source>
        <dbReference type="EMBL" id="KAJ5557289.1"/>
    </source>
</evidence>
<reference evidence="2 3" key="1">
    <citation type="journal article" date="2023" name="IMA Fungus">
        <title>Comparative genomic study of the Penicillium genus elucidates a diverse pangenome and 15 lateral gene transfer events.</title>
        <authorList>
            <person name="Petersen C."/>
            <person name="Sorensen T."/>
            <person name="Nielsen M.R."/>
            <person name="Sondergaard T.E."/>
            <person name="Sorensen J.L."/>
            <person name="Fitzpatrick D.A."/>
            <person name="Frisvad J.C."/>
            <person name="Nielsen K.L."/>
        </authorList>
    </citation>
    <scope>NUCLEOTIDE SEQUENCE [LARGE SCALE GENOMIC DNA]</scope>
    <source>
        <strain evidence="2 3">IBT 35679</strain>
    </source>
</reference>
<keyword evidence="3" id="KW-1185">Reference proteome</keyword>
<proteinExistence type="predicted"/>
<accession>A0AAD6D794</accession>
<feature type="region of interest" description="Disordered" evidence="1">
    <location>
        <begin position="1"/>
        <end position="111"/>
    </location>
</feature>
<feature type="compositionally biased region" description="Polar residues" evidence="1">
    <location>
        <begin position="64"/>
        <end position="107"/>
    </location>
</feature>
<evidence type="ECO:0000256" key="1">
    <source>
        <dbReference type="SAM" id="MobiDB-lite"/>
    </source>
</evidence>
<sequence>MEKMGQTTPRKITDFFNRPGFANLNQHLTPEKIRFQPRDSQSSPRTSSFIDLTTEPDDGPGDQLKSSLSQSVNDRASTPTPTQSFQSIQSTDEALPSSVNGGHQPSQRIIKGGKEVVISSDGEESDSDSSVLDPALIFGKAGKKPDPPKFLSAPRHITTTPKKYKNNIDSLVHEAVDDDEIEANVAKEKAASDALRNATRKISDTGGNTGLHEDMLTSVLGENEDDDGVGARRLMDAVRRTDALNLDKVWRFLNQTQAAPVGVEFPRNLSTPDSQLASLHEPKSRERAFQSGFLEFTASLQRLPDEFILWLFRSVPLEPREELRQAYVRVLTVMPKQPDAARMKSIIRPDHINQLFESLGAKPQALSISEPIVEDSYDPSYHEPASKDRAILLSIFHLLRDAAQLFANDTREHAIQILLRITLDTSLTANDMIRSEIQSCIGALLQSVPKPDAEETEHRICTTIYETFRDSQFQSRMLQHILPTTMWISRLRYRLAVAFLLRNPSPLMEPVQDVLDLQRLARSLNGDERFHVKVHKAKGDYDYGELTANAILLDIAINTTLYDLRYRQDKTDEDFNEAVDALATQIKRIFSSIEDTGASHLKRMLAKETLESVHYRMVYSVRSRPRPKNTLFAPYAKKTNGNIQSHFFKTKTIDPLDETSMPIRRHD</sequence>
<feature type="compositionally biased region" description="Polar residues" evidence="1">
    <location>
        <begin position="1"/>
        <end position="10"/>
    </location>
</feature>
<evidence type="ECO:0000313" key="3">
    <source>
        <dbReference type="Proteomes" id="UP001220324"/>
    </source>
</evidence>
<gene>
    <name evidence="2" type="ORF">N7494_001204</name>
</gene>
<feature type="compositionally biased region" description="Polar residues" evidence="1">
    <location>
        <begin position="38"/>
        <end position="51"/>
    </location>
</feature>
<name>A0AAD6D794_9EURO</name>
<organism evidence="2 3">
    <name type="scientific">Penicillium frequentans</name>
    <dbReference type="NCBI Taxonomy" id="3151616"/>
    <lineage>
        <taxon>Eukaryota</taxon>
        <taxon>Fungi</taxon>
        <taxon>Dikarya</taxon>
        <taxon>Ascomycota</taxon>
        <taxon>Pezizomycotina</taxon>
        <taxon>Eurotiomycetes</taxon>
        <taxon>Eurotiomycetidae</taxon>
        <taxon>Eurotiales</taxon>
        <taxon>Aspergillaceae</taxon>
        <taxon>Penicillium</taxon>
    </lineage>
</organism>
<dbReference type="AlphaFoldDB" id="A0AAD6D794"/>
<dbReference type="Proteomes" id="UP001220324">
    <property type="component" value="Unassembled WGS sequence"/>
</dbReference>